<dbReference type="Pfam" id="PF13472">
    <property type="entry name" value="Lipase_GDSL_2"/>
    <property type="match status" value="1"/>
</dbReference>
<organism evidence="3 4">
    <name type="scientific">Streptomyces avermitilis (strain ATCC 31267 / DSM 46492 / JCM 5070 / NBRC 14893 / NCIMB 12804 / NRRL 8165 / MA-4680)</name>
    <dbReference type="NCBI Taxonomy" id="227882"/>
    <lineage>
        <taxon>Bacteria</taxon>
        <taxon>Bacillati</taxon>
        <taxon>Actinomycetota</taxon>
        <taxon>Actinomycetes</taxon>
        <taxon>Kitasatosporales</taxon>
        <taxon>Streptomycetaceae</taxon>
        <taxon>Streptomyces</taxon>
    </lineage>
</organism>
<evidence type="ECO:0000256" key="1">
    <source>
        <dbReference type="SAM" id="MobiDB-lite"/>
    </source>
</evidence>
<dbReference type="PANTHER" id="PTHR43784:SF2">
    <property type="entry name" value="GDSL-LIKE LIPASE_ACYLHYDROLASE, PUTATIVE (AFU_ORTHOLOGUE AFUA_2G00820)-RELATED"/>
    <property type="match status" value="1"/>
</dbReference>
<feature type="compositionally biased region" description="Basic residues" evidence="1">
    <location>
        <begin position="1"/>
        <end position="21"/>
    </location>
</feature>
<dbReference type="PANTHER" id="PTHR43784">
    <property type="entry name" value="GDSL-LIKE LIPASE/ACYLHYDROLASE, PUTATIVE (AFU_ORTHOLOGUE AFUA_2G00820)-RELATED"/>
    <property type="match status" value="1"/>
</dbReference>
<dbReference type="InterPro" id="IPR053140">
    <property type="entry name" value="GDSL_Rv0518-like"/>
</dbReference>
<evidence type="ECO:0000313" key="4">
    <source>
        <dbReference type="Proteomes" id="UP000000428"/>
    </source>
</evidence>
<gene>
    <name evidence="3" type="ORF">SAVERM_7314</name>
</gene>
<dbReference type="KEGG" id="sma:SAVERM_7314"/>
<feature type="domain" description="SGNH hydrolase-type esterase" evidence="2">
    <location>
        <begin position="245"/>
        <end position="440"/>
    </location>
</feature>
<dbReference type="Gene3D" id="3.40.50.1110">
    <property type="entry name" value="SGNH hydrolase"/>
    <property type="match status" value="1"/>
</dbReference>
<name>Q825X9_STRAW</name>
<reference evidence="3 4" key="2">
    <citation type="journal article" date="2003" name="Nat. Biotechnol.">
        <title>Complete genome sequence and comparative analysis of the industrial microorganism Streptomyces avermitilis.</title>
        <authorList>
            <person name="Ikeda H."/>
            <person name="Ishikawa J."/>
            <person name="Hanamoto A."/>
            <person name="Shinose M."/>
            <person name="Kikuchi H."/>
            <person name="Shiba T."/>
            <person name="Sakaki Y."/>
            <person name="Hattori M."/>
            <person name="Omura S."/>
        </authorList>
    </citation>
    <scope>NUCLEOTIDE SEQUENCE [LARGE SCALE GENOMIC DNA]</scope>
    <source>
        <strain evidence="4">ATCC 31267 / DSM 46492 / JCM 5070 / NBRC 14893 / NCIMB 12804 / NRRL 8165 / MA-4680</strain>
    </source>
</reference>
<proteinExistence type="predicted"/>
<dbReference type="AlphaFoldDB" id="Q825X9"/>
<reference evidence="3 4" key="3">
    <citation type="journal article" date="2014" name="J. Ind. Microbiol. Biotechnol.">
        <title>Genome mining of the Streptomyces avermitilis genome and development of genome-minimized hosts for heterologous expression of biosynthetic gene clusters.</title>
        <authorList>
            <person name="Ikeda H."/>
            <person name="Shin-ya K."/>
            <person name="Omura S."/>
        </authorList>
    </citation>
    <scope>NUCLEOTIDE SEQUENCE [LARGE SCALE GENOMIC DNA]</scope>
    <source>
        <strain evidence="4">ATCC 31267 / DSM 46492 / JCM 5070 / NBRC 14893 / NCIMB 12804 / NRRL 8165 / MA-4680</strain>
    </source>
</reference>
<dbReference type="SUPFAM" id="SSF52266">
    <property type="entry name" value="SGNH hydrolase"/>
    <property type="match status" value="1"/>
</dbReference>
<protein>
    <submittedName>
        <fullName evidence="3">Secreted protein</fullName>
    </submittedName>
</protein>
<dbReference type="EMBL" id="BA000030">
    <property type="protein sequence ID" value="BAC75025.1"/>
    <property type="molecule type" value="Genomic_DNA"/>
</dbReference>
<dbReference type="eggNOG" id="COG2755">
    <property type="taxonomic scope" value="Bacteria"/>
</dbReference>
<dbReference type="InterPro" id="IPR013830">
    <property type="entry name" value="SGNH_hydro"/>
</dbReference>
<accession>Q825X9</accession>
<dbReference type="CDD" id="cd01830">
    <property type="entry name" value="XynE_like"/>
    <property type="match status" value="1"/>
</dbReference>
<evidence type="ECO:0000259" key="2">
    <source>
        <dbReference type="Pfam" id="PF13472"/>
    </source>
</evidence>
<keyword evidence="4" id="KW-1185">Reference proteome</keyword>
<dbReference type="InterPro" id="IPR036514">
    <property type="entry name" value="SGNH_hydro_sf"/>
</dbReference>
<reference evidence="3 4" key="1">
    <citation type="journal article" date="2001" name="Proc. Natl. Acad. Sci. U.S.A.">
        <title>Genome sequence of an industrial microorganism Streptomyces avermitilis: deducing the ability of producing secondary metabolites.</title>
        <authorList>
            <person name="Omura S."/>
            <person name="Ikeda H."/>
            <person name="Ishikawa J."/>
            <person name="Hanamoto A."/>
            <person name="Takahashi C."/>
            <person name="Shinose M."/>
            <person name="Takahashi Y."/>
            <person name="Horikawa H."/>
            <person name="Nakazawa H."/>
            <person name="Osonoe T."/>
            <person name="Kikuchi H."/>
            <person name="Shiba T."/>
            <person name="Sakaki Y."/>
            <person name="Hattori M."/>
        </authorList>
    </citation>
    <scope>NUCLEOTIDE SEQUENCE [LARGE SCALE GENOMIC DNA]</scope>
    <source>
        <strain evidence="4">ATCC 31267 / DSM 46492 / JCM 5070 / NBRC 14893 / NCIMB 12804 / NRRL 8165 / MA-4680</strain>
    </source>
</reference>
<evidence type="ECO:0000313" key="3">
    <source>
        <dbReference type="EMBL" id="BAC75025.1"/>
    </source>
</evidence>
<sequence>MRSPHHSFPRRSLMHSAKPRPPRTTGRRGMLAAVTALLTALVVSAAAVAREDARQQPRATGGPVWTGAWGTAVQRPVEGSEDKGPNWSRQGFADQSVRQVVRVATGGSTVRIRLSHTYGTTPLRITAATVGRSAGDAQVWPGTARELRFGGSQGTTIAPGRDAVSDAEALSTSPLEKLTVTLYFAGRTGPATFHRFTTATSYRAAGRHLSDSGGDAFQDATNAWYFLSGVEVSGPATPRRGTVVVFGDSLVDGTGATPGADNRFTDKLAERLVADRRPLDVVNAGIGGNRILNDSPCYGDKAEDRFRRDVLDRPGLRTVIIHLGANDIGAPEMGDPCMGSAPRVTARQLIEGHKKLIRAAHARGVKAVGATILPMKGALFPVYSERGEKVRAAVNHWIRTSGAYDSVLDVDRALASPADPALPRPGYVVEDGLHPNEAGSHAIASAVDLNAL</sequence>
<dbReference type="Proteomes" id="UP000000428">
    <property type="component" value="Chromosome"/>
</dbReference>
<dbReference type="HOGENOM" id="CLU_029872_0_0_11"/>
<feature type="region of interest" description="Disordered" evidence="1">
    <location>
        <begin position="1"/>
        <end position="27"/>
    </location>
</feature>